<dbReference type="InterPro" id="IPR045851">
    <property type="entry name" value="AMP-bd_C_sf"/>
</dbReference>
<dbReference type="AlphaFoldDB" id="A0A840R8E6"/>
<feature type="domain" description="AMP-binding enzyme C-terminal" evidence="6">
    <location>
        <begin position="484"/>
        <end position="559"/>
    </location>
</feature>
<dbReference type="InterPro" id="IPR025110">
    <property type="entry name" value="AMP-bd_C"/>
</dbReference>
<dbReference type="GO" id="GO:0005324">
    <property type="term" value="F:long-chain fatty acid transmembrane transporter activity"/>
    <property type="evidence" value="ECO:0007669"/>
    <property type="project" value="TreeGrafter"/>
</dbReference>
<comment type="caution">
    <text evidence="7">The sequence shown here is derived from an EMBL/GenBank/DDBJ whole genome shotgun (WGS) entry which is preliminary data.</text>
</comment>
<dbReference type="Proteomes" id="UP000536640">
    <property type="component" value="Unassembled WGS sequence"/>
</dbReference>
<proteinExistence type="inferred from homology"/>
<evidence type="ECO:0000256" key="3">
    <source>
        <dbReference type="ARBA" id="ARBA00022741"/>
    </source>
</evidence>
<gene>
    <name evidence="7" type="ORF">HNQ57_003171</name>
</gene>
<dbReference type="Gene3D" id="3.30.300.30">
    <property type="match status" value="1"/>
</dbReference>
<dbReference type="SUPFAM" id="SSF56801">
    <property type="entry name" value="Acetyl-CoA synthetase-like"/>
    <property type="match status" value="1"/>
</dbReference>
<protein>
    <submittedName>
        <fullName evidence="7">Citronellyl-CoA synthetase</fullName>
        <ecNumber evidence="7">6.2.1.-</ecNumber>
    </submittedName>
</protein>
<dbReference type="Gene3D" id="3.40.50.12780">
    <property type="entry name" value="N-terminal domain of ligase-like"/>
    <property type="match status" value="1"/>
</dbReference>
<dbReference type="NCBIfam" id="NF006134">
    <property type="entry name" value="PRK08279.1"/>
    <property type="match status" value="1"/>
</dbReference>
<evidence type="ECO:0000259" key="5">
    <source>
        <dbReference type="Pfam" id="PF00501"/>
    </source>
</evidence>
<evidence type="ECO:0000256" key="4">
    <source>
        <dbReference type="ARBA" id="ARBA00022840"/>
    </source>
</evidence>
<dbReference type="RefSeq" id="WP_184464545.1">
    <property type="nucleotide sequence ID" value="NZ_JACHHW010000010.1"/>
</dbReference>
<feature type="domain" description="AMP-dependent synthetase/ligase" evidence="5">
    <location>
        <begin position="35"/>
        <end position="410"/>
    </location>
</feature>
<dbReference type="GO" id="GO:0005524">
    <property type="term" value="F:ATP binding"/>
    <property type="evidence" value="ECO:0007669"/>
    <property type="project" value="UniProtKB-KW"/>
</dbReference>
<keyword evidence="3" id="KW-0547">Nucleotide-binding</keyword>
<dbReference type="GO" id="GO:0044539">
    <property type="term" value="P:long-chain fatty acid import into cell"/>
    <property type="evidence" value="ECO:0007669"/>
    <property type="project" value="TreeGrafter"/>
</dbReference>
<dbReference type="Pfam" id="PF00501">
    <property type="entry name" value="AMP-binding"/>
    <property type="match status" value="1"/>
</dbReference>
<name>A0A840R8E6_9GAMM</name>
<dbReference type="InterPro" id="IPR000873">
    <property type="entry name" value="AMP-dep_synth/lig_dom"/>
</dbReference>
<dbReference type="Pfam" id="PF13193">
    <property type="entry name" value="AMP-binding_C"/>
    <property type="match status" value="1"/>
</dbReference>
<comment type="similarity">
    <text evidence="1">Belongs to the ATP-dependent AMP-binding enzyme family.</text>
</comment>
<organism evidence="7 8">
    <name type="scientific">Zhongshania antarctica</name>
    <dbReference type="NCBI Taxonomy" id="641702"/>
    <lineage>
        <taxon>Bacteria</taxon>
        <taxon>Pseudomonadati</taxon>
        <taxon>Pseudomonadota</taxon>
        <taxon>Gammaproteobacteria</taxon>
        <taxon>Cellvibrionales</taxon>
        <taxon>Spongiibacteraceae</taxon>
        <taxon>Zhongshania</taxon>
    </lineage>
</organism>
<dbReference type="GO" id="GO:0004467">
    <property type="term" value="F:long-chain fatty acid-CoA ligase activity"/>
    <property type="evidence" value="ECO:0007669"/>
    <property type="project" value="TreeGrafter"/>
</dbReference>
<sequence>MNEFSRVMRDFVSVLPALTFRPPKDDDKKSLGRLFQETAKRYETKPAIIFEGRELSWGEFNDLVNRFAHALKGRGVKRGDCVGLLMDNRIEMLACFIALAKLGAATGLINTSLKGRALIHCINITNSIKCIVGEELIESIAEVKDELPLSDNDFIWVRDEGLSPGVGEADHQSKAPVWAVDVMATLDQMPADNLPETLDIRAGEKACYILTSGTTGLPKAALILHRRYLSAAEPYSRIAFRAKQTDRIYLCLPLYHFTGLGPGVGTSLYSGASIFLRRRFSASQFWSEVQEHQTTLFVYVGELCRYLAMQKTSPDELNNPIQTMVGNGLRPDVWDVFRKRFKIPRISEMYGSSEGNAIFINLLNKEKTIGTTSADILLIQYDFDADEMIRDKKGKLVEVKKGEPGVLLMKIDNRFKFDGYNDKKASNSKILSGVRKENDRWFNTGDVIKQIDVGFSVGLAHYEFVDRLGDTFRWRSENVSTNEVGETLNSNAQVDIANVYGVQIPGVEGRAGMAAITLKPGVEFDSEEFSRFVVSEMPAFARPVFVRIQPAAETTVTFKLFKANLRKQSYNINEFDDVVYVLTPRANAYEILDKTFYQAIIDGQHGY</sequence>
<dbReference type="EC" id="6.2.1.-" evidence="7"/>
<dbReference type="PANTHER" id="PTHR43107">
    <property type="entry name" value="LONG-CHAIN FATTY ACID TRANSPORT PROTEIN"/>
    <property type="match status" value="1"/>
</dbReference>
<keyword evidence="8" id="KW-1185">Reference proteome</keyword>
<evidence type="ECO:0000313" key="7">
    <source>
        <dbReference type="EMBL" id="MBB5188874.1"/>
    </source>
</evidence>
<keyword evidence="4" id="KW-0067">ATP-binding</keyword>
<accession>A0A840R8E6</accession>
<keyword evidence="2 7" id="KW-0436">Ligase</keyword>
<dbReference type="PANTHER" id="PTHR43107:SF15">
    <property type="entry name" value="FATTY ACID TRANSPORT PROTEIN 3, ISOFORM A"/>
    <property type="match status" value="1"/>
</dbReference>
<dbReference type="PROSITE" id="PS00455">
    <property type="entry name" value="AMP_BINDING"/>
    <property type="match status" value="1"/>
</dbReference>
<dbReference type="InterPro" id="IPR042099">
    <property type="entry name" value="ANL_N_sf"/>
</dbReference>
<evidence type="ECO:0000313" key="8">
    <source>
        <dbReference type="Proteomes" id="UP000536640"/>
    </source>
</evidence>
<dbReference type="GO" id="GO:0005886">
    <property type="term" value="C:plasma membrane"/>
    <property type="evidence" value="ECO:0007669"/>
    <property type="project" value="TreeGrafter"/>
</dbReference>
<evidence type="ECO:0000259" key="6">
    <source>
        <dbReference type="Pfam" id="PF13193"/>
    </source>
</evidence>
<dbReference type="FunFam" id="3.30.300.30:FF:000002">
    <property type="entry name" value="Long-chain fatty acid transport protein 1"/>
    <property type="match status" value="1"/>
</dbReference>
<reference evidence="7 8" key="1">
    <citation type="submission" date="2020-08" db="EMBL/GenBank/DDBJ databases">
        <title>Genomic Encyclopedia of Type Strains, Phase IV (KMG-IV): sequencing the most valuable type-strain genomes for metagenomic binning, comparative biology and taxonomic classification.</title>
        <authorList>
            <person name="Goeker M."/>
        </authorList>
    </citation>
    <scope>NUCLEOTIDE SEQUENCE [LARGE SCALE GENOMIC DNA]</scope>
    <source>
        <strain evidence="7 8">DSM 25701</strain>
    </source>
</reference>
<evidence type="ECO:0000256" key="1">
    <source>
        <dbReference type="ARBA" id="ARBA00006432"/>
    </source>
</evidence>
<dbReference type="InterPro" id="IPR020845">
    <property type="entry name" value="AMP-binding_CS"/>
</dbReference>
<dbReference type="EMBL" id="JACHHW010000010">
    <property type="protein sequence ID" value="MBB5188874.1"/>
    <property type="molecule type" value="Genomic_DNA"/>
</dbReference>
<evidence type="ECO:0000256" key="2">
    <source>
        <dbReference type="ARBA" id="ARBA00022598"/>
    </source>
</evidence>